<accession>A0A974ZVI6</accession>
<evidence type="ECO:0000313" key="2">
    <source>
        <dbReference type="EMBL" id="QSE92061.1"/>
    </source>
</evidence>
<feature type="transmembrane region" description="Helical" evidence="1">
    <location>
        <begin position="319"/>
        <end position="340"/>
    </location>
</feature>
<dbReference type="RefSeq" id="WP_206008428.1">
    <property type="nucleotide sequence ID" value="NZ_CP070619.1"/>
</dbReference>
<keyword evidence="3" id="KW-1185">Reference proteome</keyword>
<keyword evidence="1" id="KW-0812">Transmembrane</keyword>
<dbReference type="InterPro" id="IPR021424">
    <property type="entry name" value="PorA"/>
</dbReference>
<keyword evidence="1" id="KW-1133">Transmembrane helix</keyword>
<keyword evidence="1" id="KW-0472">Membrane</keyword>
<name>A0A974ZVI6_9NOCA</name>
<evidence type="ECO:0000313" key="3">
    <source>
        <dbReference type="Proteomes" id="UP000662986"/>
    </source>
</evidence>
<gene>
    <name evidence="2" type="ORF">JWS13_27195</name>
</gene>
<proteinExistence type="predicted"/>
<reference evidence="2 3" key="2">
    <citation type="journal article" date="2022" name="Arch. Microbiol.">
        <title>Rhodococcus pseudokoreensis sp. nov. isolated from the rhizosphere of young M26 apple rootstocks.</title>
        <authorList>
            <person name="Kampfer P."/>
            <person name="Glaeser S.P."/>
            <person name="Blom J."/>
            <person name="Wolf J."/>
            <person name="Benning S."/>
            <person name="Schloter M."/>
            <person name="Neumann-Schaal M."/>
        </authorList>
    </citation>
    <scope>NUCLEOTIDE SEQUENCE [LARGE SCALE GENOMIC DNA]</scope>
    <source>
        <strain evidence="2 3">R79</strain>
    </source>
</reference>
<protein>
    <submittedName>
        <fullName evidence="2">DUF3068 domain-containing protein</fullName>
    </submittedName>
</protein>
<dbReference type="Pfam" id="PF11271">
    <property type="entry name" value="PorA"/>
    <property type="match status" value="1"/>
</dbReference>
<reference evidence="2 3" key="1">
    <citation type="journal article" date="2021" name="Microbiol. Resour. Announc.">
        <title>Complete Genome Sequences of Two Rhodococcus sp. Strains with Large and Linear Chromosomes, Isolated from Apple Rhizosphere.</title>
        <authorList>
            <person name="Benning S."/>
            <person name="Brugnone N."/>
            <person name="Siani R."/>
            <person name="Kublik S."/>
            <person name="Schloter M."/>
            <person name="Rad V."/>
        </authorList>
    </citation>
    <scope>NUCLEOTIDE SEQUENCE [LARGE SCALE GENOMIC DNA]</scope>
    <source>
        <strain evidence="2 3">R79</strain>
    </source>
</reference>
<dbReference type="EMBL" id="CP070619">
    <property type="protein sequence ID" value="QSE92061.1"/>
    <property type="molecule type" value="Genomic_DNA"/>
</dbReference>
<sequence length="359" mass="37754">MSIRRSSIVLLVVGLALVVAAGVIRFVALPSLTKLPADLSQSQKYEGTMSALNPQAFAANDLANLITPEMPITADRSLSVDATDGDTAIVTSNTTITLPDGSTQKDVHSYAVSRVDYAPVPLTDEQKETLVPADDKATFEDHEGIAFSFPMEPAKDGNLLYDAVTRSGQAATFVDSGTLEGREVNNYEVNASGPIASPAVLAQFKDFPSQFPKAVVAGLLQAGVVPDESRAVLQDNLANLPEVLDLGFGSANVATLAVDQRFGAPLDVNQTQSMYVTVPVNGEDVPVLPLSTVKLHTADSEITALAGDLSKNGSLLSVLGVWLPLGLAVLGVLLIVIAAARWRKPVSVTPVRTEQAARV</sequence>
<dbReference type="Proteomes" id="UP000662986">
    <property type="component" value="Chromosome"/>
</dbReference>
<evidence type="ECO:0000256" key="1">
    <source>
        <dbReference type="SAM" id="Phobius"/>
    </source>
</evidence>
<organism evidence="2 3">
    <name type="scientific">Rhodococcus pseudokoreensis</name>
    <dbReference type="NCBI Taxonomy" id="2811421"/>
    <lineage>
        <taxon>Bacteria</taxon>
        <taxon>Bacillati</taxon>
        <taxon>Actinomycetota</taxon>
        <taxon>Actinomycetes</taxon>
        <taxon>Mycobacteriales</taxon>
        <taxon>Nocardiaceae</taxon>
        <taxon>Rhodococcus</taxon>
    </lineage>
</organism>